<evidence type="ECO:0000256" key="4">
    <source>
        <dbReference type="ARBA" id="ARBA00022989"/>
    </source>
</evidence>
<proteinExistence type="inferred from homology"/>
<accession>A0ABU5GWY9</accession>
<evidence type="ECO:0000256" key="1">
    <source>
        <dbReference type="ARBA" id="ARBA00004651"/>
    </source>
</evidence>
<organism evidence="9 10">
    <name type="scientific">Hyalangium rubrum</name>
    <dbReference type="NCBI Taxonomy" id="3103134"/>
    <lineage>
        <taxon>Bacteria</taxon>
        <taxon>Pseudomonadati</taxon>
        <taxon>Myxococcota</taxon>
        <taxon>Myxococcia</taxon>
        <taxon>Myxococcales</taxon>
        <taxon>Cystobacterineae</taxon>
        <taxon>Archangiaceae</taxon>
        <taxon>Hyalangium</taxon>
    </lineage>
</organism>
<feature type="transmembrane region" description="Helical" evidence="6">
    <location>
        <begin position="87"/>
        <end position="109"/>
    </location>
</feature>
<feature type="transmembrane region" description="Helical" evidence="6">
    <location>
        <begin position="53"/>
        <end position="80"/>
    </location>
</feature>
<feature type="transmembrane region" description="Helical" evidence="6">
    <location>
        <begin position="12"/>
        <end position="33"/>
    </location>
</feature>
<evidence type="ECO:0000313" key="9">
    <source>
        <dbReference type="EMBL" id="MDY7225708.1"/>
    </source>
</evidence>
<dbReference type="Proteomes" id="UP001291309">
    <property type="component" value="Unassembled WGS sequence"/>
</dbReference>
<gene>
    <name evidence="9" type="ORF">SYV04_04905</name>
</gene>
<keyword evidence="10" id="KW-1185">Reference proteome</keyword>
<dbReference type="PANTHER" id="PTHR12677:SF59">
    <property type="entry name" value="GOLGI APPARATUS MEMBRANE PROTEIN TVP38-RELATED"/>
    <property type="match status" value="1"/>
</dbReference>
<evidence type="ECO:0000259" key="8">
    <source>
        <dbReference type="Pfam" id="PF09335"/>
    </source>
</evidence>
<reference evidence="9 10" key="1">
    <citation type="submission" date="2023-12" db="EMBL/GenBank/DDBJ databases">
        <title>the genome sequence of Hyalangium sp. s54d21.</title>
        <authorList>
            <person name="Zhang X."/>
        </authorList>
    </citation>
    <scope>NUCLEOTIDE SEQUENCE [LARGE SCALE GENOMIC DNA]</scope>
    <source>
        <strain evidence="10">s54d21</strain>
    </source>
</reference>
<comment type="caution">
    <text evidence="9">The sequence shown here is derived from an EMBL/GenBank/DDBJ whole genome shotgun (WGS) entry which is preliminary data.</text>
</comment>
<dbReference type="Pfam" id="PF09335">
    <property type="entry name" value="VTT_dom"/>
    <property type="match status" value="1"/>
</dbReference>
<evidence type="ECO:0000313" key="10">
    <source>
        <dbReference type="Proteomes" id="UP001291309"/>
    </source>
</evidence>
<dbReference type="InterPro" id="IPR032816">
    <property type="entry name" value="VTT_dom"/>
</dbReference>
<name>A0ABU5GWY9_9BACT</name>
<evidence type="ECO:0000256" key="7">
    <source>
        <dbReference type="SAM" id="MobiDB-lite"/>
    </source>
</evidence>
<evidence type="ECO:0000256" key="2">
    <source>
        <dbReference type="ARBA" id="ARBA00022475"/>
    </source>
</evidence>
<evidence type="ECO:0000256" key="5">
    <source>
        <dbReference type="ARBA" id="ARBA00023136"/>
    </source>
</evidence>
<protein>
    <recommendedName>
        <fullName evidence="6">TVP38/TMEM64 family membrane protein</fullName>
    </recommendedName>
</protein>
<feature type="region of interest" description="Disordered" evidence="7">
    <location>
        <begin position="222"/>
        <end position="247"/>
    </location>
</feature>
<keyword evidence="3 6" id="KW-0812">Transmembrane</keyword>
<sequence>MTPAPRSLRSARIAAVLVVLLMLASAYHFGLLARVDEPKALADALVAMGPLGYLVFVLAYAVLQPFGVPGTVFIVAAPLIWPWPTAFALSMVGTMAASVVGFAFARFVARDWVASRIPSRLRKYEASLERSAFRMVVLLRLMLWMPQPLHWFFGVSRVGFWTHFWGSIIGYAPPLLVVSYLGAELFDASGNLQPGAWPIMAGLLAASISIALLAHLAERRRSSSRARDSASDPTSSSRFTNPQRSNP</sequence>
<feature type="transmembrane region" description="Helical" evidence="6">
    <location>
        <begin position="164"/>
        <end position="183"/>
    </location>
</feature>
<dbReference type="InterPro" id="IPR015414">
    <property type="entry name" value="TMEM64"/>
</dbReference>
<dbReference type="EMBL" id="JAXIVS010000001">
    <property type="protein sequence ID" value="MDY7225708.1"/>
    <property type="molecule type" value="Genomic_DNA"/>
</dbReference>
<evidence type="ECO:0000256" key="6">
    <source>
        <dbReference type="RuleBase" id="RU366058"/>
    </source>
</evidence>
<dbReference type="PANTHER" id="PTHR12677">
    <property type="entry name" value="GOLGI APPARATUS MEMBRANE PROTEIN TVP38-RELATED"/>
    <property type="match status" value="1"/>
</dbReference>
<comment type="similarity">
    <text evidence="6">Belongs to the TVP38/TMEM64 family.</text>
</comment>
<keyword evidence="2 6" id="KW-1003">Cell membrane</keyword>
<keyword evidence="5 6" id="KW-0472">Membrane</keyword>
<feature type="transmembrane region" description="Helical" evidence="6">
    <location>
        <begin position="195"/>
        <end position="217"/>
    </location>
</feature>
<keyword evidence="4 6" id="KW-1133">Transmembrane helix</keyword>
<feature type="domain" description="VTT" evidence="8">
    <location>
        <begin position="68"/>
        <end position="183"/>
    </location>
</feature>
<dbReference type="RefSeq" id="WP_321544412.1">
    <property type="nucleotide sequence ID" value="NZ_JAXIVS010000001.1"/>
</dbReference>
<evidence type="ECO:0000256" key="3">
    <source>
        <dbReference type="ARBA" id="ARBA00022692"/>
    </source>
</evidence>
<comment type="subcellular location">
    <subcellularLocation>
        <location evidence="1 6">Cell membrane</location>
        <topology evidence="1 6">Multi-pass membrane protein</topology>
    </subcellularLocation>
</comment>